<accession>A0AAN4ZBQ6</accession>
<dbReference type="Proteomes" id="UP001328107">
    <property type="component" value="Unassembled WGS sequence"/>
</dbReference>
<dbReference type="EMBL" id="BTRK01000002">
    <property type="protein sequence ID" value="GMR38228.1"/>
    <property type="molecule type" value="Genomic_DNA"/>
</dbReference>
<evidence type="ECO:0000313" key="7">
    <source>
        <dbReference type="Proteomes" id="UP001328107"/>
    </source>
</evidence>
<keyword evidence="3" id="KW-0418">Kinase</keyword>
<dbReference type="InterPro" id="IPR011009">
    <property type="entry name" value="Kinase-like_dom_sf"/>
</dbReference>
<evidence type="ECO:0000313" key="6">
    <source>
        <dbReference type="EMBL" id="GMR38228.1"/>
    </source>
</evidence>
<dbReference type="SMART" id="SM00220">
    <property type="entry name" value="S_TKc"/>
    <property type="match status" value="1"/>
</dbReference>
<dbReference type="GO" id="GO:0005737">
    <property type="term" value="C:cytoplasm"/>
    <property type="evidence" value="ECO:0007669"/>
    <property type="project" value="TreeGrafter"/>
</dbReference>
<protein>
    <recommendedName>
        <fullName evidence="5">Protein kinase domain-containing protein</fullName>
    </recommendedName>
</protein>
<comment type="caution">
    <text evidence="6">The sequence shown here is derived from an EMBL/GenBank/DDBJ whole genome shotgun (WGS) entry which is preliminary data.</text>
</comment>
<dbReference type="Pfam" id="PF00069">
    <property type="entry name" value="Pkinase"/>
    <property type="match status" value="1"/>
</dbReference>
<dbReference type="PANTHER" id="PTHR11042:SF91">
    <property type="entry name" value="EUKARYOTIC TRANSLATION INITIATION FACTOR 2-ALPHA KINASE"/>
    <property type="match status" value="1"/>
</dbReference>
<dbReference type="SUPFAM" id="SSF56112">
    <property type="entry name" value="Protein kinase-like (PK-like)"/>
    <property type="match status" value="1"/>
</dbReference>
<dbReference type="PANTHER" id="PTHR11042">
    <property type="entry name" value="EUKARYOTIC TRANSLATION INITIATION FACTOR 2-ALPHA KINASE EIF2-ALPHA KINASE -RELATED"/>
    <property type="match status" value="1"/>
</dbReference>
<dbReference type="Gene3D" id="3.30.200.20">
    <property type="entry name" value="Phosphorylase Kinase, domain 1"/>
    <property type="match status" value="1"/>
</dbReference>
<dbReference type="InterPro" id="IPR000719">
    <property type="entry name" value="Prot_kinase_dom"/>
</dbReference>
<sequence length="280" mass="32812">MTHADRIAKNYFTTHFCRKLTSITSRKPTHLSIQYEARNLEDSNMYSITRMTEIPEHTMEADMGEARALSTLRHEGIRACYDSWFEKPPYGWQEDADCDLKIKLGVGYICISTLEDWLEANQERGFKHAKLWFKQIISAVAYIHANNVIHRDLQPNKIYLDQHNNLKLCNDDNDQEQHGIYDEIMRENRTNSERGIEMLYAAPEIKPRSRWPPSVYSAKVDVFRLGCIFIEICYAMNKDVRKEVFDAFREGTTHSILDDNPELKEFTSWICTVDSFKRPT</sequence>
<evidence type="ECO:0000256" key="3">
    <source>
        <dbReference type="ARBA" id="ARBA00022777"/>
    </source>
</evidence>
<gene>
    <name evidence="6" type="ORF">PMAYCL1PPCAC_08423</name>
</gene>
<reference evidence="7" key="1">
    <citation type="submission" date="2022-10" db="EMBL/GenBank/DDBJ databases">
        <title>Genome assembly of Pristionchus species.</title>
        <authorList>
            <person name="Yoshida K."/>
            <person name="Sommer R.J."/>
        </authorList>
    </citation>
    <scope>NUCLEOTIDE SEQUENCE [LARGE SCALE GENOMIC DNA]</scope>
    <source>
        <strain evidence="7">RS5460</strain>
    </source>
</reference>
<evidence type="ECO:0000256" key="1">
    <source>
        <dbReference type="ARBA" id="ARBA00022679"/>
    </source>
</evidence>
<evidence type="ECO:0000256" key="2">
    <source>
        <dbReference type="ARBA" id="ARBA00022741"/>
    </source>
</evidence>
<keyword evidence="1" id="KW-0808">Transferase</keyword>
<dbReference type="GO" id="GO:0005524">
    <property type="term" value="F:ATP binding"/>
    <property type="evidence" value="ECO:0007669"/>
    <property type="project" value="UniProtKB-KW"/>
</dbReference>
<dbReference type="Gene3D" id="1.10.510.10">
    <property type="entry name" value="Transferase(Phosphotransferase) domain 1"/>
    <property type="match status" value="1"/>
</dbReference>
<keyword evidence="2" id="KW-0547">Nucleotide-binding</keyword>
<dbReference type="InterPro" id="IPR050339">
    <property type="entry name" value="CC_SR_Kinase"/>
</dbReference>
<organism evidence="6 7">
    <name type="scientific">Pristionchus mayeri</name>
    <dbReference type="NCBI Taxonomy" id="1317129"/>
    <lineage>
        <taxon>Eukaryota</taxon>
        <taxon>Metazoa</taxon>
        <taxon>Ecdysozoa</taxon>
        <taxon>Nematoda</taxon>
        <taxon>Chromadorea</taxon>
        <taxon>Rhabditida</taxon>
        <taxon>Rhabditina</taxon>
        <taxon>Diplogasteromorpha</taxon>
        <taxon>Diplogasteroidea</taxon>
        <taxon>Neodiplogasteridae</taxon>
        <taxon>Pristionchus</taxon>
    </lineage>
</organism>
<evidence type="ECO:0000256" key="4">
    <source>
        <dbReference type="ARBA" id="ARBA00022840"/>
    </source>
</evidence>
<keyword evidence="7" id="KW-1185">Reference proteome</keyword>
<dbReference type="GO" id="GO:0005634">
    <property type="term" value="C:nucleus"/>
    <property type="evidence" value="ECO:0007669"/>
    <property type="project" value="TreeGrafter"/>
</dbReference>
<keyword evidence="4" id="KW-0067">ATP-binding</keyword>
<proteinExistence type="predicted"/>
<name>A0AAN4ZBQ6_9BILA</name>
<evidence type="ECO:0000259" key="5">
    <source>
        <dbReference type="PROSITE" id="PS50011"/>
    </source>
</evidence>
<dbReference type="GO" id="GO:0004694">
    <property type="term" value="F:eukaryotic translation initiation factor 2alpha kinase activity"/>
    <property type="evidence" value="ECO:0007669"/>
    <property type="project" value="TreeGrafter"/>
</dbReference>
<dbReference type="PROSITE" id="PS50011">
    <property type="entry name" value="PROTEIN_KINASE_DOM"/>
    <property type="match status" value="1"/>
</dbReference>
<feature type="domain" description="Protein kinase" evidence="5">
    <location>
        <begin position="1"/>
        <end position="280"/>
    </location>
</feature>
<dbReference type="AlphaFoldDB" id="A0AAN4ZBQ6"/>